<dbReference type="AlphaFoldDB" id="A0A932YVT9"/>
<gene>
    <name evidence="1" type="ORF">HY474_01655</name>
</gene>
<evidence type="ECO:0008006" key="3">
    <source>
        <dbReference type="Google" id="ProtNLM"/>
    </source>
</evidence>
<sequence length="229" mass="25316">MLGILREAHSSLSRRRGVLALHELLVLLTRVMADVSRAADAAYLVGQTRDNAASVLCMGAELLRQDLVPMLAVQKGGGNSGYCGFNYCLDALRNLGVPPEAVAAVEFPEEMGRANTLTEHISFARFAKQSGWGQILLVAPPFQQLRAFISAVTAASREHPALKIYNRVGWPLPWNQVATHSQGRLTERRTDLIIAEVERIGRYQRDGQPYPLVSTDAALEYLDRRDDAY</sequence>
<dbReference type="Proteomes" id="UP000704960">
    <property type="component" value="Unassembled WGS sequence"/>
</dbReference>
<organism evidence="1 2">
    <name type="scientific">Candidatus Sungiibacteriota bacterium</name>
    <dbReference type="NCBI Taxonomy" id="2750080"/>
    <lineage>
        <taxon>Bacteria</taxon>
        <taxon>Candidatus Sungiibacteriota</taxon>
    </lineage>
</organism>
<protein>
    <recommendedName>
        <fullName evidence="3">DUF218 domain-containing protein</fullName>
    </recommendedName>
</protein>
<evidence type="ECO:0000313" key="1">
    <source>
        <dbReference type="EMBL" id="MBI4132316.1"/>
    </source>
</evidence>
<dbReference type="EMBL" id="JACQMJ010000008">
    <property type="protein sequence ID" value="MBI4132316.1"/>
    <property type="molecule type" value="Genomic_DNA"/>
</dbReference>
<proteinExistence type="predicted"/>
<name>A0A932YVT9_9BACT</name>
<comment type="caution">
    <text evidence="1">The sequence shown here is derived from an EMBL/GenBank/DDBJ whole genome shotgun (WGS) entry which is preliminary data.</text>
</comment>
<evidence type="ECO:0000313" key="2">
    <source>
        <dbReference type="Proteomes" id="UP000704960"/>
    </source>
</evidence>
<reference evidence="1" key="1">
    <citation type="submission" date="2020-07" db="EMBL/GenBank/DDBJ databases">
        <title>Huge and variable diversity of episymbiotic CPR bacteria and DPANN archaea in groundwater ecosystems.</title>
        <authorList>
            <person name="He C.Y."/>
            <person name="Keren R."/>
            <person name="Whittaker M."/>
            <person name="Farag I.F."/>
            <person name="Doudna J."/>
            <person name="Cate J.H.D."/>
            <person name="Banfield J.F."/>
        </authorList>
    </citation>
    <scope>NUCLEOTIDE SEQUENCE</scope>
    <source>
        <strain evidence="1">NC_groundwater_1226_Ag_S-0.1um_59_124</strain>
    </source>
</reference>
<accession>A0A932YVT9</accession>